<evidence type="ECO:0000256" key="3">
    <source>
        <dbReference type="ARBA" id="ARBA00022475"/>
    </source>
</evidence>
<name>A0A7W9KHK8_9PSEU</name>
<keyword evidence="6 7" id="KW-0472">Membrane</keyword>
<accession>A0A7W9KHK8</accession>
<evidence type="ECO:0000313" key="9">
    <source>
        <dbReference type="EMBL" id="MBB5891979.1"/>
    </source>
</evidence>
<dbReference type="GO" id="GO:0005886">
    <property type="term" value="C:plasma membrane"/>
    <property type="evidence" value="ECO:0007669"/>
    <property type="project" value="UniProtKB-SubCell"/>
</dbReference>
<feature type="transmembrane region" description="Helical" evidence="7">
    <location>
        <begin position="98"/>
        <end position="119"/>
    </location>
</feature>
<keyword evidence="4 7" id="KW-0812">Transmembrane</keyword>
<feature type="domain" description="ABC transmembrane type-1" evidence="8">
    <location>
        <begin position="94"/>
        <end position="312"/>
    </location>
</feature>
<keyword evidence="5 7" id="KW-1133">Transmembrane helix</keyword>
<feature type="transmembrane region" description="Helical" evidence="7">
    <location>
        <begin position="288"/>
        <end position="312"/>
    </location>
</feature>
<organism evidence="9 10">
    <name type="scientific">Kutzneria kofuensis</name>
    <dbReference type="NCBI Taxonomy" id="103725"/>
    <lineage>
        <taxon>Bacteria</taxon>
        <taxon>Bacillati</taxon>
        <taxon>Actinomycetota</taxon>
        <taxon>Actinomycetes</taxon>
        <taxon>Pseudonocardiales</taxon>
        <taxon>Pseudonocardiaceae</taxon>
        <taxon>Kutzneria</taxon>
    </lineage>
</organism>
<dbReference type="RefSeq" id="WP_184862420.1">
    <property type="nucleotide sequence ID" value="NZ_BAAAWY010000007.1"/>
</dbReference>
<feature type="transmembrane region" description="Helical" evidence="7">
    <location>
        <begin position="31"/>
        <end position="50"/>
    </location>
</feature>
<dbReference type="PROSITE" id="PS50928">
    <property type="entry name" value="ABC_TM1"/>
    <property type="match status" value="1"/>
</dbReference>
<dbReference type="PANTHER" id="PTHR43227">
    <property type="entry name" value="BLL4140 PROTEIN"/>
    <property type="match status" value="1"/>
</dbReference>
<evidence type="ECO:0000256" key="5">
    <source>
        <dbReference type="ARBA" id="ARBA00022989"/>
    </source>
</evidence>
<dbReference type="EMBL" id="JACHIR010000001">
    <property type="protein sequence ID" value="MBB5891979.1"/>
    <property type="molecule type" value="Genomic_DNA"/>
</dbReference>
<evidence type="ECO:0000313" key="10">
    <source>
        <dbReference type="Proteomes" id="UP000585638"/>
    </source>
</evidence>
<evidence type="ECO:0000256" key="6">
    <source>
        <dbReference type="ARBA" id="ARBA00023136"/>
    </source>
</evidence>
<dbReference type="SUPFAM" id="SSF161098">
    <property type="entry name" value="MetI-like"/>
    <property type="match status" value="1"/>
</dbReference>
<dbReference type="Proteomes" id="UP000585638">
    <property type="component" value="Unassembled WGS sequence"/>
</dbReference>
<protein>
    <submittedName>
        <fullName evidence="9">Multiple sugar transport system permease protein/raffinose/stachyose/melibiose transport system permease protein</fullName>
    </submittedName>
</protein>
<evidence type="ECO:0000256" key="4">
    <source>
        <dbReference type="ARBA" id="ARBA00022692"/>
    </source>
</evidence>
<comment type="subcellular location">
    <subcellularLocation>
        <location evidence="1 7">Cell membrane</location>
        <topology evidence="1 7">Multi-pass membrane protein</topology>
    </subcellularLocation>
</comment>
<proteinExistence type="inferred from homology"/>
<dbReference type="Pfam" id="PF00528">
    <property type="entry name" value="BPD_transp_1"/>
    <property type="match status" value="1"/>
</dbReference>
<gene>
    <name evidence="9" type="ORF">BJ998_003175</name>
</gene>
<comment type="caution">
    <text evidence="9">The sequence shown here is derived from an EMBL/GenBank/DDBJ whole genome shotgun (WGS) entry which is preliminary data.</text>
</comment>
<dbReference type="AlphaFoldDB" id="A0A7W9KHK8"/>
<reference evidence="9 10" key="1">
    <citation type="submission" date="2020-08" db="EMBL/GenBank/DDBJ databases">
        <title>Sequencing the genomes of 1000 actinobacteria strains.</title>
        <authorList>
            <person name="Klenk H.-P."/>
        </authorList>
    </citation>
    <scope>NUCLEOTIDE SEQUENCE [LARGE SCALE GENOMIC DNA]</scope>
    <source>
        <strain evidence="9 10">DSM 43851</strain>
    </source>
</reference>
<feature type="transmembrane region" description="Helical" evidence="7">
    <location>
        <begin position="183"/>
        <end position="204"/>
    </location>
</feature>
<evidence type="ECO:0000256" key="2">
    <source>
        <dbReference type="ARBA" id="ARBA00022448"/>
    </source>
</evidence>
<dbReference type="CDD" id="cd06261">
    <property type="entry name" value="TM_PBP2"/>
    <property type="match status" value="1"/>
</dbReference>
<comment type="similarity">
    <text evidence="7">Belongs to the binding-protein-dependent transport system permease family.</text>
</comment>
<keyword evidence="3" id="KW-1003">Cell membrane</keyword>
<dbReference type="PANTHER" id="PTHR43227:SF11">
    <property type="entry name" value="BLL4140 PROTEIN"/>
    <property type="match status" value="1"/>
</dbReference>
<dbReference type="InterPro" id="IPR050809">
    <property type="entry name" value="UgpAE/MalFG_permease"/>
</dbReference>
<evidence type="ECO:0000256" key="7">
    <source>
        <dbReference type="RuleBase" id="RU363032"/>
    </source>
</evidence>
<dbReference type="GO" id="GO:0055085">
    <property type="term" value="P:transmembrane transport"/>
    <property type="evidence" value="ECO:0007669"/>
    <property type="project" value="InterPro"/>
</dbReference>
<dbReference type="InterPro" id="IPR000515">
    <property type="entry name" value="MetI-like"/>
</dbReference>
<keyword evidence="10" id="KW-1185">Reference proteome</keyword>
<dbReference type="Gene3D" id="1.10.3720.10">
    <property type="entry name" value="MetI-like"/>
    <property type="match status" value="1"/>
</dbReference>
<evidence type="ECO:0000259" key="8">
    <source>
        <dbReference type="PROSITE" id="PS50928"/>
    </source>
</evidence>
<dbReference type="InterPro" id="IPR035906">
    <property type="entry name" value="MetI-like_sf"/>
</dbReference>
<keyword evidence="9" id="KW-0762">Sugar transport</keyword>
<feature type="transmembrane region" description="Helical" evidence="7">
    <location>
        <begin position="131"/>
        <end position="151"/>
    </location>
</feature>
<sequence>MTVITDAAENVAGAGVPGSGRVRRLTGRDKIVLGLMVGIPTLLHVVLVWVPTLVSVLLSFTRWDGIGGLATIKFIGVQNYSTMFTVSPTFWPAVQHNVIWLVFFVLLPTPFGVFLAYQLDKSIRFTRFYQTAIFLPVVISAAVTGFIWQTIYDPDNGLVNSILGTNKPGGTYIEWLGNSHLNLWAVLVAASWKQAAYIMILYLAGLKGADPSLREAAALDGASEWQTFMRVTFPALKPINIIILVVTIIESLRAFDLVYVVAGTNGTKPGLELLSILIANNILGESSLVGYGSALAVVLLVISLAPILSYVFQTFRKEQQS</sequence>
<keyword evidence="2 7" id="KW-0813">Transport</keyword>
<evidence type="ECO:0000256" key="1">
    <source>
        <dbReference type="ARBA" id="ARBA00004651"/>
    </source>
</evidence>